<dbReference type="AlphaFoldDB" id="A0A7R9ALH9"/>
<feature type="region of interest" description="Disordered" evidence="1">
    <location>
        <begin position="89"/>
        <end position="112"/>
    </location>
</feature>
<reference evidence="3" key="1">
    <citation type="submission" date="2020-11" db="EMBL/GenBank/DDBJ databases">
        <authorList>
            <person name="Tran Van P."/>
        </authorList>
    </citation>
    <scope>NUCLEOTIDE SEQUENCE</scope>
</reference>
<evidence type="ECO:0000256" key="1">
    <source>
        <dbReference type="SAM" id="MobiDB-lite"/>
    </source>
</evidence>
<organism evidence="3">
    <name type="scientific">Timema shepardi</name>
    <name type="common">Walking stick</name>
    <dbReference type="NCBI Taxonomy" id="629360"/>
    <lineage>
        <taxon>Eukaryota</taxon>
        <taxon>Metazoa</taxon>
        <taxon>Ecdysozoa</taxon>
        <taxon>Arthropoda</taxon>
        <taxon>Hexapoda</taxon>
        <taxon>Insecta</taxon>
        <taxon>Pterygota</taxon>
        <taxon>Neoptera</taxon>
        <taxon>Polyneoptera</taxon>
        <taxon>Phasmatodea</taxon>
        <taxon>Timematodea</taxon>
        <taxon>Timematoidea</taxon>
        <taxon>Timematidae</taxon>
        <taxon>Timema</taxon>
    </lineage>
</organism>
<feature type="compositionally biased region" description="Low complexity" evidence="1">
    <location>
        <begin position="171"/>
        <end position="185"/>
    </location>
</feature>
<feature type="region of interest" description="Disordered" evidence="1">
    <location>
        <begin position="139"/>
        <end position="190"/>
    </location>
</feature>
<keyword evidence="2" id="KW-0732">Signal</keyword>
<protein>
    <submittedName>
        <fullName evidence="3">Uncharacterized protein</fullName>
    </submittedName>
</protein>
<name>A0A7R9ALH9_TIMSH</name>
<dbReference type="EMBL" id="OC000225">
    <property type="protein sequence ID" value="CAD7256587.1"/>
    <property type="molecule type" value="Genomic_DNA"/>
</dbReference>
<feature type="signal peptide" evidence="2">
    <location>
        <begin position="1"/>
        <end position="31"/>
    </location>
</feature>
<gene>
    <name evidence="3" type="ORF">TSIB3V08_LOCUS867</name>
</gene>
<evidence type="ECO:0000256" key="2">
    <source>
        <dbReference type="SAM" id="SignalP"/>
    </source>
</evidence>
<feature type="compositionally biased region" description="Low complexity" evidence="1">
    <location>
        <begin position="89"/>
        <end position="108"/>
    </location>
</feature>
<feature type="compositionally biased region" description="Basic and acidic residues" evidence="1">
    <location>
        <begin position="140"/>
        <end position="154"/>
    </location>
</feature>
<evidence type="ECO:0000313" key="3">
    <source>
        <dbReference type="EMBL" id="CAD7256587.1"/>
    </source>
</evidence>
<accession>A0A7R9ALH9</accession>
<sequence>MLTGMFVISSLRQNGFTATVLSLVLVVSCSAQFFPAQRKCGAGGYPASWGIPIGGVWGGYPGVWGGYPGIWGGYPGVWGIPASSSASGASSSTSSASSSASSASSSGSSTGGGLAYVPHRAGKSYSSAEAESKVINLPGKKVEVKTTRTEKDTPTGRGRVGPNTDSKVAVSNRSGQSSSSAQAESKVINVPGEKVEIKTTTTRKETPTGQVGGALGGGLGVWGGLGGWGGVYPGRALGGGLGVWGGLGGLGGVYPGRVLGGGLGVLGGGLGGWGGCYPGLGGWGYSVPSSSSAAASTASATSAGGAKRWY</sequence>
<feature type="chain" id="PRO_5030774381" evidence="2">
    <location>
        <begin position="32"/>
        <end position="310"/>
    </location>
</feature>
<proteinExistence type="predicted"/>